<comment type="caution">
    <text evidence="1">The sequence shown here is derived from an EMBL/GenBank/DDBJ whole genome shotgun (WGS) entry which is preliminary data.</text>
</comment>
<proteinExistence type="predicted"/>
<reference evidence="1 2" key="1">
    <citation type="journal article" date="2019" name="Sci. Rep.">
        <title>Orb-weaving spider Araneus ventricosus genome elucidates the spidroin gene catalogue.</title>
        <authorList>
            <person name="Kono N."/>
            <person name="Nakamura H."/>
            <person name="Ohtoshi R."/>
            <person name="Moran D.A.P."/>
            <person name="Shinohara A."/>
            <person name="Yoshida Y."/>
            <person name="Fujiwara M."/>
            <person name="Mori M."/>
            <person name="Tomita M."/>
            <person name="Arakawa K."/>
        </authorList>
    </citation>
    <scope>NUCLEOTIDE SEQUENCE [LARGE SCALE GENOMIC DNA]</scope>
</reference>
<name>A0A4Y2ABG5_ARAVE</name>
<dbReference type="EMBL" id="BGPR01000011">
    <property type="protein sequence ID" value="GBL77162.1"/>
    <property type="molecule type" value="Genomic_DNA"/>
</dbReference>
<organism evidence="1 2">
    <name type="scientific">Araneus ventricosus</name>
    <name type="common">Orbweaver spider</name>
    <name type="synonym">Epeira ventricosa</name>
    <dbReference type="NCBI Taxonomy" id="182803"/>
    <lineage>
        <taxon>Eukaryota</taxon>
        <taxon>Metazoa</taxon>
        <taxon>Ecdysozoa</taxon>
        <taxon>Arthropoda</taxon>
        <taxon>Chelicerata</taxon>
        <taxon>Arachnida</taxon>
        <taxon>Araneae</taxon>
        <taxon>Araneomorphae</taxon>
        <taxon>Entelegynae</taxon>
        <taxon>Araneoidea</taxon>
        <taxon>Araneidae</taxon>
        <taxon>Araneus</taxon>
    </lineage>
</organism>
<evidence type="ECO:0000313" key="1">
    <source>
        <dbReference type="EMBL" id="GBL77162.1"/>
    </source>
</evidence>
<evidence type="ECO:0000313" key="2">
    <source>
        <dbReference type="Proteomes" id="UP000499080"/>
    </source>
</evidence>
<gene>
    <name evidence="1" type="ORF">AVEN_12789-2_1</name>
</gene>
<sequence>MLELARFLKGMLPIVVVFMKTTLGKVTLGREVNILGDFIDGPYSSMEMEMVKD</sequence>
<protein>
    <submittedName>
        <fullName evidence="1">Uncharacterized protein</fullName>
    </submittedName>
</protein>
<feature type="non-terminal residue" evidence="1">
    <location>
        <position position="1"/>
    </location>
</feature>
<accession>A0A4Y2ABG5</accession>
<dbReference type="AlphaFoldDB" id="A0A4Y2ABG5"/>
<dbReference type="Proteomes" id="UP000499080">
    <property type="component" value="Unassembled WGS sequence"/>
</dbReference>
<keyword evidence="2" id="KW-1185">Reference proteome</keyword>